<dbReference type="AlphaFoldDB" id="A0A7I7QT78"/>
<dbReference type="KEGG" id="msei:MSEDJ_31820"/>
<feature type="DNA-binding region" description="H-T-H motif" evidence="4">
    <location>
        <begin position="39"/>
        <end position="58"/>
    </location>
</feature>
<keyword evidence="1" id="KW-0805">Transcription regulation</keyword>
<name>A0A7I7QT78_9MYCO</name>
<dbReference type="InterPro" id="IPR001647">
    <property type="entry name" value="HTH_TetR"/>
</dbReference>
<dbReference type="PANTHER" id="PTHR47506">
    <property type="entry name" value="TRANSCRIPTIONAL REGULATORY PROTEIN"/>
    <property type="match status" value="1"/>
</dbReference>
<dbReference type="RefSeq" id="WP_246230668.1">
    <property type="nucleotide sequence ID" value="NZ_AP022588.1"/>
</dbReference>
<keyword evidence="3" id="KW-0804">Transcription</keyword>
<dbReference type="Pfam" id="PF00440">
    <property type="entry name" value="TetR_N"/>
    <property type="match status" value="1"/>
</dbReference>
<dbReference type="GO" id="GO:0003677">
    <property type="term" value="F:DNA binding"/>
    <property type="evidence" value="ECO:0007669"/>
    <property type="project" value="UniProtKB-UniRule"/>
</dbReference>
<dbReference type="InterPro" id="IPR054126">
    <property type="entry name" value="CprB_TetR_C"/>
</dbReference>
<protein>
    <submittedName>
        <fullName evidence="6">TetR family transcriptional regulator</fullName>
    </submittedName>
</protein>
<dbReference type="Proteomes" id="UP000467193">
    <property type="component" value="Chromosome"/>
</dbReference>
<accession>A0A7I7QT78</accession>
<dbReference type="PRINTS" id="PR00455">
    <property type="entry name" value="HTHTETR"/>
</dbReference>
<reference evidence="6 7" key="1">
    <citation type="journal article" date="2019" name="Emerg. Microbes Infect.">
        <title>Comprehensive subspecies identification of 175 nontuberculous mycobacteria species based on 7547 genomic profiles.</title>
        <authorList>
            <person name="Matsumoto Y."/>
            <person name="Kinjo T."/>
            <person name="Motooka D."/>
            <person name="Nabeya D."/>
            <person name="Jung N."/>
            <person name="Uechi K."/>
            <person name="Horii T."/>
            <person name="Iida T."/>
            <person name="Fujita J."/>
            <person name="Nakamura S."/>
        </authorList>
    </citation>
    <scope>NUCLEOTIDE SEQUENCE [LARGE SCALE GENOMIC DNA]</scope>
    <source>
        <strain evidence="6 7">JCM 17899</strain>
    </source>
</reference>
<dbReference type="SUPFAM" id="SSF46689">
    <property type="entry name" value="Homeodomain-like"/>
    <property type="match status" value="1"/>
</dbReference>
<dbReference type="InterPro" id="IPR036271">
    <property type="entry name" value="Tet_transcr_reg_TetR-rel_C_sf"/>
</dbReference>
<evidence type="ECO:0000256" key="4">
    <source>
        <dbReference type="PROSITE-ProRule" id="PRU00335"/>
    </source>
</evidence>
<dbReference type="EMBL" id="AP022588">
    <property type="protein sequence ID" value="BBY29086.1"/>
    <property type="molecule type" value="Genomic_DNA"/>
</dbReference>
<dbReference type="InterPro" id="IPR009057">
    <property type="entry name" value="Homeodomain-like_sf"/>
</dbReference>
<organism evidence="6 7">
    <name type="scientific">Mycolicibacterium sediminis</name>
    <dbReference type="NCBI Taxonomy" id="1286180"/>
    <lineage>
        <taxon>Bacteria</taxon>
        <taxon>Bacillati</taxon>
        <taxon>Actinomycetota</taxon>
        <taxon>Actinomycetes</taxon>
        <taxon>Mycobacteriales</taxon>
        <taxon>Mycobacteriaceae</taxon>
        <taxon>Mycolicibacterium</taxon>
    </lineage>
</organism>
<dbReference type="Pfam" id="PF21935">
    <property type="entry name" value="TetR_C_45"/>
    <property type="match status" value="1"/>
</dbReference>
<sequence>MTDAPDVRTEPDRPADGTRLSILQSAAHQFANKAYSQVNLDDILDDAHVTKGALYFHFRSKHELASAVVEYRADEATDLFAQPHFQSLPALESMVEMCFVIAVDDIGSQMARAGFNLLEALGRFDGLQARLVASWVTSFAELVGRAAAEGDVDTDVDHTDVAKLVVSLYMGLRQASDLDDPTTYLHDLAAMWRLVMPGFVDARRLDYLTAFVRRRTALAIRNAVPFRADEL</sequence>
<evidence type="ECO:0000256" key="2">
    <source>
        <dbReference type="ARBA" id="ARBA00023125"/>
    </source>
</evidence>
<feature type="domain" description="HTH tetR-type" evidence="5">
    <location>
        <begin position="16"/>
        <end position="76"/>
    </location>
</feature>
<gene>
    <name evidence="6" type="ORF">MSEDJ_31820</name>
</gene>
<dbReference type="SUPFAM" id="SSF48498">
    <property type="entry name" value="Tetracyclin repressor-like, C-terminal domain"/>
    <property type="match status" value="1"/>
</dbReference>
<evidence type="ECO:0000313" key="7">
    <source>
        <dbReference type="Proteomes" id="UP000467193"/>
    </source>
</evidence>
<dbReference type="PROSITE" id="PS50977">
    <property type="entry name" value="HTH_TETR_2"/>
    <property type="match status" value="1"/>
</dbReference>
<dbReference type="PANTHER" id="PTHR47506:SF3">
    <property type="entry name" value="HTH-TYPE TRANSCRIPTIONAL REGULATOR LMRA"/>
    <property type="match status" value="1"/>
</dbReference>
<dbReference type="Gene3D" id="1.10.357.10">
    <property type="entry name" value="Tetracycline Repressor, domain 2"/>
    <property type="match status" value="1"/>
</dbReference>
<evidence type="ECO:0000256" key="1">
    <source>
        <dbReference type="ARBA" id="ARBA00023015"/>
    </source>
</evidence>
<keyword evidence="2 4" id="KW-0238">DNA-binding</keyword>
<evidence type="ECO:0000313" key="6">
    <source>
        <dbReference type="EMBL" id="BBY29086.1"/>
    </source>
</evidence>
<proteinExistence type="predicted"/>
<keyword evidence="7" id="KW-1185">Reference proteome</keyword>
<evidence type="ECO:0000256" key="3">
    <source>
        <dbReference type="ARBA" id="ARBA00023163"/>
    </source>
</evidence>
<evidence type="ECO:0000259" key="5">
    <source>
        <dbReference type="PROSITE" id="PS50977"/>
    </source>
</evidence>